<dbReference type="PROSITE" id="PS50894">
    <property type="entry name" value="HPT"/>
    <property type="match status" value="1"/>
</dbReference>
<keyword evidence="14 20" id="KW-0472">Membrane</keyword>
<dbReference type="Gene3D" id="3.40.50.2300">
    <property type="match status" value="2"/>
</dbReference>
<evidence type="ECO:0000256" key="16">
    <source>
        <dbReference type="ARBA" id="ARBA00074306"/>
    </source>
</evidence>
<dbReference type="Gene3D" id="1.20.120.160">
    <property type="entry name" value="HPT domain"/>
    <property type="match status" value="1"/>
</dbReference>
<dbReference type="PANTHER" id="PTHR45339:SF1">
    <property type="entry name" value="HYBRID SIGNAL TRANSDUCTION HISTIDINE KINASE J"/>
    <property type="match status" value="1"/>
</dbReference>
<dbReference type="SUPFAM" id="SSF47226">
    <property type="entry name" value="Histidine-containing phosphotransfer domain, HPT domain"/>
    <property type="match status" value="1"/>
</dbReference>
<dbReference type="PATRIC" id="fig|36847.3.peg.3325"/>
<keyword evidence="25" id="KW-0808">Transferase</keyword>
<organism evidence="25 26">
    <name type="scientific">Anaerotignum neopropionicum</name>
    <dbReference type="NCBI Taxonomy" id="36847"/>
    <lineage>
        <taxon>Bacteria</taxon>
        <taxon>Bacillati</taxon>
        <taxon>Bacillota</taxon>
        <taxon>Clostridia</taxon>
        <taxon>Lachnospirales</taxon>
        <taxon>Anaerotignaceae</taxon>
        <taxon>Anaerotignum</taxon>
    </lineage>
</organism>
<keyword evidence="8 20" id="KW-0812">Transmembrane</keyword>
<dbReference type="FunFam" id="3.30.565.10:FF:000010">
    <property type="entry name" value="Sensor histidine kinase RcsC"/>
    <property type="match status" value="1"/>
</dbReference>
<dbReference type="OrthoDB" id="9790669at2"/>
<evidence type="ECO:0000256" key="19">
    <source>
        <dbReference type="SAM" id="Coils"/>
    </source>
</evidence>
<evidence type="ECO:0000256" key="12">
    <source>
        <dbReference type="ARBA" id="ARBA00022989"/>
    </source>
</evidence>
<dbReference type="SUPFAM" id="SSF52172">
    <property type="entry name" value="CheY-like"/>
    <property type="match status" value="2"/>
</dbReference>
<evidence type="ECO:0000256" key="11">
    <source>
        <dbReference type="ARBA" id="ARBA00022840"/>
    </source>
</evidence>
<evidence type="ECO:0000313" key="26">
    <source>
        <dbReference type="Proteomes" id="UP000070539"/>
    </source>
</evidence>
<dbReference type="InterPro" id="IPR011006">
    <property type="entry name" value="CheY-like_superfamily"/>
</dbReference>
<evidence type="ECO:0000256" key="1">
    <source>
        <dbReference type="ARBA" id="ARBA00000085"/>
    </source>
</evidence>
<evidence type="ECO:0000256" key="5">
    <source>
        <dbReference type="ARBA" id="ARBA00018672"/>
    </source>
</evidence>
<keyword evidence="10 25" id="KW-0418">Kinase</keyword>
<dbReference type="InterPro" id="IPR005467">
    <property type="entry name" value="His_kinase_dom"/>
</dbReference>
<evidence type="ECO:0000256" key="6">
    <source>
        <dbReference type="ARBA" id="ARBA00022475"/>
    </source>
</evidence>
<dbReference type="GO" id="GO:0005886">
    <property type="term" value="C:plasma membrane"/>
    <property type="evidence" value="ECO:0007669"/>
    <property type="project" value="UniProtKB-SubCell"/>
</dbReference>
<dbReference type="Pfam" id="PF01627">
    <property type="entry name" value="Hpt"/>
    <property type="match status" value="1"/>
</dbReference>
<dbReference type="InterPro" id="IPR004358">
    <property type="entry name" value="Sig_transdc_His_kin-like_C"/>
</dbReference>
<dbReference type="InterPro" id="IPR036641">
    <property type="entry name" value="HPT_dom_sf"/>
</dbReference>
<keyword evidence="12 20" id="KW-1133">Transmembrane helix</keyword>
<dbReference type="Pfam" id="PF00072">
    <property type="entry name" value="Response_reg"/>
    <property type="match status" value="1"/>
</dbReference>
<feature type="coiled-coil region" evidence="19">
    <location>
        <begin position="297"/>
        <end position="324"/>
    </location>
</feature>
<evidence type="ECO:0000259" key="22">
    <source>
        <dbReference type="PROSITE" id="PS50109"/>
    </source>
</evidence>
<sequence>MKRIIALLFVLIVTMSTNVCPCYGAESRISLTEEEHAFIEEHPVIRIGVDPGFVPFEFINEDGAYEGIAADYLSLICEKTGLQFEVVQDLTWPEAYDLALVGDIDVLPAIGKTEEREDYFLFSQPYYYFKRVIVTRDTDTQISAIKDLEGFTVAVQRNSSHESYLLPYSKINLSLYDSVEAGLTAVATGSEKAFIGNLATTNYLIRSNGLTNLRIVSFEAEKQQALYFAVRKDWPELVSIFNKAMDSVTESEKLAINNKWIDLETHIDYGPMIRILVIIGTLLAVVMGVSSFWIIRLRSEIRQRKQIQKDLEKAKQDAEEANEFKSSFMARMSHEIRTPLNVITGMAYLLKKTNLTLTQKMYTDRITQASSNMLSIINDILDYSKIEAGKVELETAPFSMDQVIQDVVNIVSYKIEEQEIGFKLAKDPLVPNWFLGDSKRIEQILLNVLNNAAKFTVKGEVSLDIRLIAKENDKYHLSFTIKDTGIGMNKEQVNNLFLPFMQGDSSINRRFGGSGLGLSIVKNLVDLMGGQIQVFSTPQEGSTFIIHLALRVDKEKEEVYIKSLSGDHFKAVKTLVLEKTGANMNLIESYLSAFGMHCELTTSQASALSMLEAADGKFAKPFDLFIIDYETPAEGGFAFVETVRSNKKIVKNPKFIMLLPMMREDLFDRINEYGIDNAMGKPIIPSILFNGILDIFKLKAVSATQPSECEKNGLVSLEKSYRVLVVEDNKTNQLIAKTLLHQIGVESILASDGKEGVELYLQYKDKIALILMDLHMPVMNGYDAAEEIRKTSPNIPIVAMTADVILGVKEKCARSGIYHYISKPFDPDQFLQKIKEVILENQGKMFDEPKILDETAGLRNMGGNLEVYRQVLNEYYNENQETLEKLSLAVNEMRYADAAQIVHKVKSSSGSIGAKSLYELSIKLQKALDEKKEDEIALLQKEYSRRLKKLLAEISKAQD</sequence>
<dbReference type="STRING" id="36847.CLNEO_28430"/>
<evidence type="ECO:0000259" key="24">
    <source>
        <dbReference type="PROSITE" id="PS50894"/>
    </source>
</evidence>
<evidence type="ECO:0000256" key="20">
    <source>
        <dbReference type="SAM" id="Phobius"/>
    </source>
</evidence>
<proteinExistence type="inferred from homology"/>
<dbReference type="PROSITE" id="PS50110">
    <property type="entry name" value="RESPONSE_REGULATORY"/>
    <property type="match status" value="2"/>
</dbReference>
<dbReference type="RefSeq" id="WP_066090729.1">
    <property type="nucleotide sequence ID" value="NZ_LRVM01000015.1"/>
</dbReference>
<dbReference type="EMBL" id="LRVM01000015">
    <property type="protein sequence ID" value="KXL51776.1"/>
    <property type="molecule type" value="Genomic_DNA"/>
</dbReference>
<evidence type="ECO:0000259" key="23">
    <source>
        <dbReference type="PROSITE" id="PS50110"/>
    </source>
</evidence>
<comment type="caution">
    <text evidence="25">The sequence shown here is derived from an EMBL/GenBank/DDBJ whole genome shotgun (WGS) entry which is preliminary data.</text>
</comment>
<dbReference type="Proteomes" id="UP000070539">
    <property type="component" value="Unassembled WGS sequence"/>
</dbReference>
<comment type="similarity">
    <text evidence="3">In the N-terminal section; belongs to the phytochrome family.</text>
</comment>
<dbReference type="InterPro" id="IPR008207">
    <property type="entry name" value="Sig_transdc_His_kin_Hpt_dom"/>
</dbReference>
<dbReference type="SMART" id="SM00388">
    <property type="entry name" value="HisKA"/>
    <property type="match status" value="1"/>
</dbReference>
<dbReference type="InterPro" id="IPR036890">
    <property type="entry name" value="HATPase_C_sf"/>
</dbReference>
<feature type="domain" description="Response regulatory" evidence="23">
    <location>
        <begin position="573"/>
        <end position="696"/>
    </location>
</feature>
<feature type="chain" id="PRO_5038463519" description="Circadian input-output histidine kinase CikA" evidence="21">
    <location>
        <begin position="22"/>
        <end position="959"/>
    </location>
</feature>
<keyword evidence="11" id="KW-0067">ATP-binding</keyword>
<dbReference type="EC" id="2.7.13.3" evidence="4"/>
<dbReference type="PRINTS" id="PR00344">
    <property type="entry name" value="BCTRLSENSOR"/>
</dbReference>
<evidence type="ECO:0000256" key="4">
    <source>
        <dbReference type="ARBA" id="ARBA00012438"/>
    </source>
</evidence>
<feature type="domain" description="Response regulatory" evidence="23">
    <location>
        <begin position="722"/>
        <end position="838"/>
    </location>
</feature>
<dbReference type="InterPro" id="IPR003661">
    <property type="entry name" value="HisK_dim/P_dom"/>
</dbReference>
<feature type="transmembrane region" description="Helical" evidence="20">
    <location>
        <begin position="272"/>
        <end position="295"/>
    </location>
</feature>
<evidence type="ECO:0000256" key="2">
    <source>
        <dbReference type="ARBA" id="ARBA00004651"/>
    </source>
</evidence>
<evidence type="ECO:0000256" key="21">
    <source>
        <dbReference type="SAM" id="SignalP"/>
    </source>
</evidence>
<dbReference type="Pfam" id="PF02518">
    <property type="entry name" value="HATPase_c"/>
    <property type="match status" value="1"/>
</dbReference>
<accession>A0A136WBF2</accession>
<feature type="coiled-coil region" evidence="19">
    <location>
        <begin position="865"/>
        <end position="892"/>
    </location>
</feature>
<evidence type="ECO:0000256" key="9">
    <source>
        <dbReference type="ARBA" id="ARBA00022741"/>
    </source>
</evidence>
<evidence type="ECO:0000256" key="15">
    <source>
        <dbReference type="ARBA" id="ARBA00024867"/>
    </source>
</evidence>
<dbReference type="SUPFAM" id="SSF55874">
    <property type="entry name" value="ATPase domain of HSP90 chaperone/DNA topoisomerase II/histidine kinase"/>
    <property type="match status" value="1"/>
</dbReference>
<feature type="modified residue" description="4-aspartylphosphate" evidence="18">
    <location>
        <position position="628"/>
    </location>
</feature>
<dbReference type="SUPFAM" id="SSF53850">
    <property type="entry name" value="Periplasmic binding protein-like II"/>
    <property type="match status" value="1"/>
</dbReference>
<dbReference type="SMART" id="SM00073">
    <property type="entry name" value="HPT"/>
    <property type="match status" value="1"/>
</dbReference>
<keyword evidence="9" id="KW-0547">Nucleotide-binding</keyword>
<dbReference type="InterPro" id="IPR001638">
    <property type="entry name" value="Solute-binding_3/MltF_N"/>
</dbReference>
<comment type="function">
    <text evidence="15">May play the central regulatory role in sporulation. It may be an element of the effector pathway responsible for the activation of sporulation genes in response to nutritional stress. Spo0A may act in concert with spo0H (a sigma factor) to control the expression of some genes that are critical to the sporulation process.</text>
</comment>
<dbReference type="SMART" id="SM00448">
    <property type="entry name" value="REC"/>
    <property type="match status" value="2"/>
</dbReference>
<keyword evidence="21" id="KW-0732">Signal</keyword>
<feature type="modified residue" description="4-aspartylphosphate" evidence="18">
    <location>
        <position position="773"/>
    </location>
</feature>
<dbReference type="Gene3D" id="1.10.287.130">
    <property type="match status" value="1"/>
</dbReference>
<dbReference type="Gene3D" id="3.40.190.10">
    <property type="entry name" value="Periplasmic binding protein-like II"/>
    <property type="match status" value="2"/>
</dbReference>
<protein>
    <recommendedName>
        <fullName evidence="16">Circadian input-output histidine kinase CikA</fullName>
        <ecNumber evidence="4">2.7.13.3</ecNumber>
    </recommendedName>
    <alternativeName>
        <fullName evidence="5">Stage 0 sporulation protein A homolog</fullName>
    </alternativeName>
</protein>
<dbReference type="InterPro" id="IPR036097">
    <property type="entry name" value="HisK_dim/P_sf"/>
</dbReference>
<dbReference type="AlphaFoldDB" id="A0A136WBF2"/>
<dbReference type="SMART" id="SM00387">
    <property type="entry name" value="HATPase_c"/>
    <property type="match status" value="1"/>
</dbReference>
<gene>
    <name evidence="25" type="primary">barA</name>
    <name evidence="25" type="ORF">CLNEO_28430</name>
</gene>
<keyword evidence="6" id="KW-1003">Cell membrane</keyword>
<reference evidence="25 26" key="1">
    <citation type="submission" date="2016-01" db="EMBL/GenBank/DDBJ databases">
        <title>Genome sequence of Clostridium neopropionicum X4, DSM-3847.</title>
        <authorList>
            <person name="Poehlein A."/>
            <person name="Beck M.H."/>
            <person name="Bengelsdorf F.R."/>
            <person name="Daniel R."/>
            <person name="Duerre P."/>
        </authorList>
    </citation>
    <scope>NUCLEOTIDE SEQUENCE [LARGE SCALE GENOMIC DNA]</scope>
    <source>
        <strain evidence="25 26">DSM-3847</strain>
    </source>
</reference>
<comment type="subcellular location">
    <subcellularLocation>
        <location evidence="2">Cell membrane</location>
        <topology evidence="2">Multi-pass membrane protein</topology>
    </subcellularLocation>
</comment>
<comment type="catalytic activity">
    <reaction evidence="1">
        <text>ATP + protein L-histidine = ADP + protein N-phospho-L-histidine.</text>
        <dbReference type="EC" id="2.7.13.3"/>
    </reaction>
</comment>
<dbReference type="CDD" id="cd17546">
    <property type="entry name" value="REC_hyHK_CKI1_RcsC-like"/>
    <property type="match status" value="1"/>
</dbReference>
<evidence type="ECO:0000256" key="3">
    <source>
        <dbReference type="ARBA" id="ARBA00006402"/>
    </source>
</evidence>
<dbReference type="GO" id="GO:0005524">
    <property type="term" value="F:ATP binding"/>
    <property type="evidence" value="ECO:0007669"/>
    <property type="project" value="UniProtKB-KW"/>
</dbReference>
<evidence type="ECO:0000256" key="8">
    <source>
        <dbReference type="ARBA" id="ARBA00022692"/>
    </source>
</evidence>
<name>A0A136WBF2_9FIRM</name>
<dbReference type="PANTHER" id="PTHR45339">
    <property type="entry name" value="HYBRID SIGNAL TRANSDUCTION HISTIDINE KINASE J"/>
    <property type="match status" value="1"/>
</dbReference>
<dbReference type="InterPro" id="IPR003594">
    <property type="entry name" value="HATPase_dom"/>
</dbReference>
<keyword evidence="19" id="KW-0175">Coiled coil</keyword>
<dbReference type="SUPFAM" id="SSF47384">
    <property type="entry name" value="Homodimeric domain of signal transducing histidine kinase"/>
    <property type="match status" value="1"/>
</dbReference>
<feature type="signal peptide" evidence="21">
    <location>
        <begin position="1"/>
        <end position="21"/>
    </location>
</feature>
<evidence type="ECO:0000313" key="25">
    <source>
        <dbReference type="EMBL" id="KXL51776.1"/>
    </source>
</evidence>
<dbReference type="SMART" id="SM00062">
    <property type="entry name" value="PBPb"/>
    <property type="match status" value="1"/>
</dbReference>
<dbReference type="InterPro" id="IPR001789">
    <property type="entry name" value="Sig_transdc_resp-reg_receiver"/>
</dbReference>
<dbReference type="CDD" id="cd00082">
    <property type="entry name" value="HisKA"/>
    <property type="match status" value="1"/>
</dbReference>
<evidence type="ECO:0000256" key="18">
    <source>
        <dbReference type="PROSITE-ProRule" id="PRU00169"/>
    </source>
</evidence>
<evidence type="ECO:0000256" key="17">
    <source>
        <dbReference type="PROSITE-ProRule" id="PRU00110"/>
    </source>
</evidence>
<keyword evidence="7 18" id="KW-0597">Phosphoprotein</keyword>
<dbReference type="CDD" id="cd01007">
    <property type="entry name" value="PBP2_BvgS_HisK_like"/>
    <property type="match status" value="1"/>
</dbReference>
<dbReference type="GO" id="GO:0000155">
    <property type="term" value="F:phosphorelay sensor kinase activity"/>
    <property type="evidence" value="ECO:0007669"/>
    <property type="project" value="InterPro"/>
</dbReference>
<feature type="domain" description="HPt" evidence="24">
    <location>
        <begin position="864"/>
        <end position="959"/>
    </location>
</feature>
<evidence type="ECO:0000256" key="14">
    <source>
        <dbReference type="ARBA" id="ARBA00023136"/>
    </source>
</evidence>
<evidence type="ECO:0000256" key="10">
    <source>
        <dbReference type="ARBA" id="ARBA00022777"/>
    </source>
</evidence>
<keyword evidence="26" id="KW-1185">Reference proteome</keyword>
<dbReference type="Pfam" id="PF00512">
    <property type="entry name" value="HisKA"/>
    <property type="match status" value="1"/>
</dbReference>
<evidence type="ECO:0000256" key="13">
    <source>
        <dbReference type="ARBA" id="ARBA00023012"/>
    </source>
</evidence>
<feature type="modified residue" description="Phosphohistidine" evidence="17">
    <location>
        <position position="903"/>
    </location>
</feature>
<evidence type="ECO:0000256" key="7">
    <source>
        <dbReference type="ARBA" id="ARBA00022553"/>
    </source>
</evidence>
<dbReference type="Gene3D" id="3.30.565.10">
    <property type="entry name" value="Histidine kinase-like ATPase, C-terminal domain"/>
    <property type="match status" value="1"/>
</dbReference>
<keyword evidence="13" id="KW-0902">Two-component regulatory system</keyword>
<dbReference type="Pfam" id="PF00497">
    <property type="entry name" value="SBP_bac_3"/>
    <property type="match status" value="1"/>
</dbReference>
<feature type="domain" description="Histidine kinase" evidence="22">
    <location>
        <begin position="331"/>
        <end position="552"/>
    </location>
</feature>
<dbReference type="PROSITE" id="PS50109">
    <property type="entry name" value="HIS_KIN"/>
    <property type="match status" value="1"/>
</dbReference>
<dbReference type="CDD" id="cd16922">
    <property type="entry name" value="HATPase_EvgS-ArcB-TorS-like"/>
    <property type="match status" value="1"/>
</dbReference>